<organism evidence="4 5">
    <name type="scientific">Planktosalinus lacus</name>
    <dbReference type="NCBI Taxonomy" id="1526573"/>
    <lineage>
        <taxon>Bacteria</taxon>
        <taxon>Pseudomonadati</taxon>
        <taxon>Bacteroidota</taxon>
        <taxon>Flavobacteriia</taxon>
        <taxon>Flavobacteriales</taxon>
        <taxon>Flavobacteriaceae</taxon>
        <taxon>Planktosalinus</taxon>
    </lineage>
</organism>
<reference evidence="4" key="2">
    <citation type="submission" date="2020-09" db="EMBL/GenBank/DDBJ databases">
        <authorList>
            <person name="Sun Q."/>
            <person name="Zhou Y."/>
        </authorList>
    </citation>
    <scope>NUCLEOTIDE SEQUENCE</scope>
    <source>
        <strain evidence="4">CGMCC 1.12924</strain>
    </source>
</reference>
<comment type="similarity">
    <text evidence="1 3">Belongs to the short-chain dehydrogenases/reductases (SDR) family.</text>
</comment>
<dbReference type="RefSeq" id="WP_229741330.1">
    <property type="nucleotide sequence ID" value="NZ_BMGK01000003.1"/>
</dbReference>
<evidence type="ECO:0000313" key="4">
    <source>
        <dbReference type="EMBL" id="GGD87028.1"/>
    </source>
</evidence>
<sequence>MDKLNSEMAKTAAKRNIIITGTSRGIGFEMVQQFAEEGHNVLSLSRNEVPCKNLHLENVMSLSCDLSKQEQIKDAVTFVKNNWTHVDALINNSGLIVNKPFESLSSNDFLDVYQVNVFGLAAITQAILPFMQKDGHVVNISSMGGIQGSMKFPGLAAYSSAKGAVITLTELLAEEYKETGPSFNALALGAVQTEMLEEAFPGYKAPLTAPQMAEYIKTFVLTGHQFYNGKILQVSSSTP</sequence>
<evidence type="ECO:0000256" key="2">
    <source>
        <dbReference type="ARBA" id="ARBA00023002"/>
    </source>
</evidence>
<dbReference type="Pfam" id="PF00106">
    <property type="entry name" value="adh_short"/>
    <property type="match status" value="1"/>
</dbReference>
<dbReference type="CDD" id="cd05233">
    <property type="entry name" value="SDR_c"/>
    <property type="match status" value="1"/>
</dbReference>
<comment type="caution">
    <text evidence="4">The sequence shown here is derived from an EMBL/GenBank/DDBJ whole genome shotgun (WGS) entry which is preliminary data.</text>
</comment>
<gene>
    <name evidence="4" type="ORF">GCM10011312_08860</name>
</gene>
<dbReference type="Proteomes" id="UP000652231">
    <property type="component" value="Unassembled WGS sequence"/>
</dbReference>
<dbReference type="PRINTS" id="PR00080">
    <property type="entry name" value="SDRFAMILY"/>
</dbReference>
<evidence type="ECO:0000256" key="1">
    <source>
        <dbReference type="ARBA" id="ARBA00006484"/>
    </source>
</evidence>
<dbReference type="SUPFAM" id="SSF51735">
    <property type="entry name" value="NAD(P)-binding Rossmann-fold domains"/>
    <property type="match status" value="1"/>
</dbReference>
<dbReference type="AlphaFoldDB" id="A0A8J2Y8M0"/>
<evidence type="ECO:0000256" key="3">
    <source>
        <dbReference type="RuleBase" id="RU000363"/>
    </source>
</evidence>
<keyword evidence="5" id="KW-1185">Reference proteome</keyword>
<dbReference type="InterPro" id="IPR002347">
    <property type="entry name" value="SDR_fam"/>
</dbReference>
<dbReference type="GO" id="GO:0016491">
    <property type="term" value="F:oxidoreductase activity"/>
    <property type="evidence" value="ECO:0007669"/>
    <property type="project" value="UniProtKB-KW"/>
</dbReference>
<dbReference type="PANTHER" id="PTHR42901:SF1">
    <property type="entry name" value="ALCOHOL DEHYDROGENASE"/>
    <property type="match status" value="1"/>
</dbReference>
<protein>
    <submittedName>
        <fullName evidence="4">Short-chain dehydrogenase</fullName>
    </submittedName>
</protein>
<accession>A0A8J2Y8M0</accession>
<evidence type="ECO:0000313" key="5">
    <source>
        <dbReference type="Proteomes" id="UP000652231"/>
    </source>
</evidence>
<dbReference type="PANTHER" id="PTHR42901">
    <property type="entry name" value="ALCOHOL DEHYDROGENASE"/>
    <property type="match status" value="1"/>
</dbReference>
<dbReference type="Gene3D" id="3.40.50.720">
    <property type="entry name" value="NAD(P)-binding Rossmann-like Domain"/>
    <property type="match status" value="1"/>
</dbReference>
<dbReference type="EMBL" id="BMGK01000003">
    <property type="protein sequence ID" value="GGD87028.1"/>
    <property type="molecule type" value="Genomic_DNA"/>
</dbReference>
<proteinExistence type="inferred from homology"/>
<name>A0A8J2Y8M0_9FLAO</name>
<keyword evidence="2" id="KW-0560">Oxidoreductase</keyword>
<reference evidence="4" key="1">
    <citation type="journal article" date="2014" name="Int. J. Syst. Evol. Microbiol.">
        <title>Complete genome sequence of Corynebacterium casei LMG S-19264T (=DSM 44701T), isolated from a smear-ripened cheese.</title>
        <authorList>
            <consortium name="US DOE Joint Genome Institute (JGI-PGF)"/>
            <person name="Walter F."/>
            <person name="Albersmeier A."/>
            <person name="Kalinowski J."/>
            <person name="Ruckert C."/>
        </authorList>
    </citation>
    <scope>NUCLEOTIDE SEQUENCE</scope>
    <source>
        <strain evidence="4">CGMCC 1.12924</strain>
    </source>
</reference>
<dbReference type="PRINTS" id="PR00081">
    <property type="entry name" value="GDHRDH"/>
</dbReference>
<dbReference type="InterPro" id="IPR036291">
    <property type="entry name" value="NAD(P)-bd_dom_sf"/>
</dbReference>